<proteinExistence type="predicted"/>
<dbReference type="Proteomes" id="UP001145114">
    <property type="component" value="Unassembled WGS sequence"/>
</dbReference>
<gene>
    <name evidence="1" type="ORF">EV182_003650</name>
</gene>
<evidence type="ECO:0000313" key="2">
    <source>
        <dbReference type="Proteomes" id="UP001145114"/>
    </source>
</evidence>
<feature type="non-terminal residue" evidence="1">
    <location>
        <position position="1"/>
    </location>
</feature>
<comment type="caution">
    <text evidence="1">The sequence shown here is derived from an EMBL/GenBank/DDBJ whole genome shotgun (WGS) entry which is preliminary data.</text>
</comment>
<organism evidence="1 2">
    <name type="scientific">Spiromyces aspiralis</name>
    <dbReference type="NCBI Taxonomy" id="68401"/>
    <lineage>
        <taxon>Eukaryota</taxon>
        <taxon>Fungi</taxon>
        <taxon>Fungi incertae sedis</taxon>
        <taxon>Zoopagomycota</taxon>
        <taxon>Kickxellomycotina</taxon>
        <taxon>Kickxellomycetes</taxon>
        <taxon>Kickxellales</taxon>
        <taxon>Kickxellaceae</taxon>
        <taxon>Spiromyces</taxon>
    </lineage>
</organism>
<dbReference type="EMBL" id="JAMZIH010006123">
    <property type="protein sequence ID" value="KAJ1674257.1"/>
    <property type="molecule type" value="Genomic_DNA"/>
</dbReference>
<accession>A0ACC1HCQ7</accession>
<evidence type="ECO:0000313" key="1">
    <source>
        <dbReference type="EMBL" id="KAJ1674257.1"/>
    </source>
</evidence>
<sequence length="60" mass="7002">KLPRMVTLKELQEHRKRDIEKSPLKDMVLLNRGRLSVQPVSQGEMEFIVNLARYAVPKSK</sequence>
<keyword evidence="2" id="KW-1185">Reference proteome</keyword>
<name>A0ACC1HCQ7_9FUNG</name>
<protein>
    <submittedName>
        <fullName evidence="1">Uncharacterized protein</fullName>
    </submittedName>
</protein>
<reference evidence="1" key="1">
    <citation type="submission" date="2022-06" db="EMBL/GenBank/DDBJ databases">
        <title>Phylogenomic reconstructions and comparative analyses of Kickxellomycotina fungi.</title>
        <authorList>
            <person name="Reynolds N.K."/>
            <person name="Stajich J.E."/>
            <person name="Barry K."/>
            <person name="Grigoriev I.V."/>
            <person name="Crous P."/>
            <person name="Smith M.E."/>
        </authorList>
    </citation>
    <scope>NUCLEOTIDE SEQUENCE</scope>
    <source>
        <strain evidence="1">RSA 2271</strain>
    </source>
</reference>